<protein>
    <recommendedName>
        <fullName evidence="7">Argonaute 2</fullName>
    </recommendedName>
</protein>
<dbReference type="Pfam" id="PF16488">
    <property type="entry name" value="ArgoL2"/>
    <property type="match status" value="1"/>
</dbReference>
<dbReference type="Pfam" id="PF02171">
    <property type="entry name" value="Piwi"/>
    <property type="match status" value="1"/>
</dbReference>
<dbReference type="SMART" id="SM00949">
    <property type="entry name" value="PAZ"/>
    <property type="match status" value="1"/>
</dbReference>
<dbReference type="InterPro" id="IPR003165">
    <property type="entry name" value="Piwi"/>
</dbReference>
<dbReference type="CDD" id="cd02846">
    <property type="entry name" value="PAZ_argonaute_like"/>
    <property type="match status" value="1"/>
</dbReference>
<dbReference type="Pfam" id="PF02170">
    <property type="entry name" value="PAZ"/>
    <property type="match status" value="1"/>
</dbReference>
<feature type="compositionally biased region" description="Basic residues" evidence="2">
    <location>
        <begin position="67"/>
        <end position="76"/>
    </location>
</feature>
<evidence type="ECO:0008006" key="7">
    <source>
        <dbReference type="Google" id="ProtNLM"/>
    </source>
</evidence>
<feature type="compositionally biased region" description="Low complexity" evidence="2">
    <location>
        <begin position="77"/>
        <end position="86"/>
    </location>
</feature>
<feature type="compositionally biased region" description="Low complexity" evidence="2">
    <location>
        <begin position="93"/>
        <end position="103"/>
    </location>
</feature>
<dbReference type="SMART" id="SM01163">
    <property type="entry name" value="DUF1785"/>
    <property type="match status" value="1"/>
</dbReference>
<comment type="similarity">
    <text evidence="1">Belongs to the argonaute family.</text>
</comment>
<dbReference type="EMBL" id="OW152821">
    <property type="protein sequence ID" value="CAH2076758.1"/>
    <property type="molecule type" value="Genomic_DNA"/>
</dbReference>
<organism evidence="5 6">
    <name type="scientific">Iphiclides podalirius</name>
    <name type="common">scarce swallowtail</name>
    <dbReference type="NCBI Taxonomy" id="110791"/>
    <lineage>
        <taxon>Eukaryota</taxon>
        <taxon>Metazoa</taxon>
        <taxon>Ecdysozoa</taxon>
        <taxon>Arthropoda</taxon>
        <taxon>Hexapoda</taxon>
        <taxon>Insecta</taxon>
        <taxon>Pterygota</taxon>
        <taxon>Neoptera</taxon>
        <taxon>Endopterygota</taxon>
        <taxon>Lepidoptera</taxon>
        <taxon>Glossata</taxon>
        <taxon>Ditrysia</taxon>
        <taxon>Papilionoidea</taxon>
        <taxon>Papilionidae</taxon>
        <taxon>Papilioninae</taxon>
        <taxon>Iphiclides</taxon>
    </lineage>
</organism>
<evidence type="ECO:0000259" key="4">
    <source>
        <dbReference type="PROSITE" id="PS50822"/>
    </source>
</evidence>
<name>A0ABN8J7M3_9NEOP</name>
<dbReference type="InterPro" id="IPR036085">
    <property type="entry name" value="PAZ_dom_sf"/>
</dbReference>
<feature type="non-terminal residue" evidence="5">
    <location>
        <position position="1207"/>
    </location>
</feature>
<proteinExistence type="inferred from homology"/>
<reference evidence="5" key="1">
    <citation type="submission" date="2022-03" db="EMBL/GenBank/DDBJ databases">
        <authorList>
            <person name="Martin H S."/>
        </authorList>
    </citation>
    <scope>NUCLEOTIDE SEQUENCE</scope>
</reference>
<dbReference type="SUPFAM" id="SSF101690">
    <property type="entry name" value="PAZ domain"/>
    <property type="match status" value="1"/>
</dbReference>
<feature type="region of interest" description="Disordered" evidence="2">
    <location>
        <begin position="1"/>
        <end position="380"/>
    </location>
</feature>
<dbReference type="InterPro" id="IPR014811">
    <property type="entry name" value="ArgoL1"/>
</dbReference>
<dbReference type="InterPro" id="IPR036397">
    <property type="entry name" value="RNaseH_sf"/>
</dbReference>
<feature type="compositionally biased region" description="Polar residues" evidence="2">
    <location>
        <begin position="335"/>
        <end position="350"/>
    </location>
</feature>
<gene>
    <name evidence="5" type="ORF">IPOD504_LOCUS17403</name>
</gene>
<dbReference type="InterPro" id="IPR003100">
    <property type="entry name" value="PAZ_dom"/>
</dbReference>
<dbReference type="PANTHER" id="PTHR22891">
    <property type="entry name" value="EUKARYOTIC TRANSLATION INITIATION FACTOR 2C"/>
    <property type="match status" value="1"/>
</dbReference>
<keyword evidence="6" id="KW-1185">Reference proteome</keyword>
<feature type="compositionally biased region" description="Polar residues" evidence="2">
    <location>
        <begin position="24"/>
        <end position="39"/>
    </location>
</feature>
<dbReference type="Gene3D" id="2.170.260.10">
    <property type="entry name" value="paz domain"/>
    <property type="match status" value="1"/>
</dbReference>
<feature type="domain" description="PAZ" evidence="3">
    <location>
        <begin position="593"/>
        <end position="717"/>
    </location>
</feature>
<dbReference type="Gene3D" id="3.30.420.10">
    <property type="entry name" value="Ribonuclease H-like superfamily/Ribonuclease H"/>
    <property type="match status" value="1"/>
</dbReference>
<accession>A0ABN8J7M3</accession>
<dbReference type="InterPro" id="IPR045246">
    <property type="entry name" value="Piwi_ago-like"/>
</dbReference>
<dbReference type="SMART" id="SM00950">
    <property type="entry name" value="Piwi"/>
    <property type="match status" value="1"/>
</dbReference>
<sequence length="1207" mass="134627">MAKGKKKGQKKDEPTTSSGGLGYESTSQEPTTSGVSPPETSKAAEPQQVKEFVDEEGDGLSLDFGSRKKKPRKKKGPAAPVEAASSQPPPPQAQSQPQRQAEPLSPDSLDLSKMSVGSGRGQRDRTWNQPPAPGQLAGYGRGRQTQGVPQQGPVSQPPVSALPGLGQQGHASQFAGYGRERQTQDIRAGSSTWARDGASHETVPQQGPVSQPPVFIPPGLGQPDHASQFAGYGMGRQTQDVRAGGSTWARDGASRDTVPQQGPVSQPPVFTPPGLGQPDHASQFAGYRMGRQTQDVRAGGSTWARDGASRETVPQQGPVSQPPVSAPASFGQPGHASQLTGYGRGRQTQEVRAGGYGRGRGSSAQPPPAEPRRPPDSQAPKALSAIQYRIPEAIRRISVPARTIQVLTNYLPMSIKFMKIHRYDVSIKPDRPKKMIPQAFNLAKAQKFANYTIAFDQMKNCYCIQQLPGVNQSDRYAVDVEITDNNGKILKFEVSFKYTGAVDLSRIQQFMATGGSSLAPPTDAIQCIDVILRQGTLESYVKAGRQFFKRPAQTIDLGDGLEMWTGLFQSAIFTSMSFINIDVAHKGFPKKQSMIDALVNDFRLDPHRSFEQQRQQMWAIEKFNEFIKGLRVLAVIGADTSTKGHKREFICNGVVDPPHKLKFPMTGPDGRQTTMTVADYFKKEKNYTLKFPNLNCMWVGPRNKNIYFPMELLEVVYGQALRKQLNETQLSKMVREAATPPNIRKKKIEDVIKDMNYSRNPFFKHFGLEISEKFLQVEAKVLQPPKILVGGGRSIEPRRGVWQSNTVLQPEALNSWGFIAIESDPRQCNFNGMIEMIMRVGNQMGMRVSPPSCTHFNTRINELMNVLFTALERDIKFLFIIVSRRGRDYYHRVKRFAELEVGILTQCVKEETAARRMNDQTVRNILLKVNSKLMGINQALDGRSMPSCLKGPVMVVGADVTHPSPDQTSIPSIAAVTASIDQKCFLYNIELCVQTPKKEIIVEFEDMMVEHLQVYRKHQHTLPKKIYVFRDGVSEGQFEEVMNSELTAVYRAYQRMTGTSEKPEVLFLLVQKRHHTRFFSGADNPQNVEPGTVVDKQIVHARELDFYLVSHQAIKGTARPTRYHAVCNDGGIPLDEVEQLTYYLCHLYSRCMRAVSYPTPTYYAHLACLRAKSLTYGDTFNNQELEIRPKRLHVLKKMLDFSRMFFV</sequence>
<evidence type="ECO:0000259" key="3">
    <source>
        <dbReference type="PROSITE" id="PS50821"/>
    </source>
</evidence>
<feature type="domain" description="Piwi" evidence="4">
    <location>
        <begin position="877"/>
        <end position="1176"/>
    </location>
</feature>
<evidence type="ECO:0000256" key="1">
    <source>
        <dbReference type="RuleBase" id="RU361178"/>
    </source>
</evidence>
<dbReference type="Pfam" id="PF08699">
    <property type="entry name" value="ArgoL1"/>
    <property type="match status" value="1"/>
</dbReference>
<dbReference type="CDD" id="cd04657">
    <property type="entry name" value="Piwi_ago-like"/>
    <property type="match status" value="1"/>
</dbReference>
<dbReference type="InterPro" id="IPR032474">
    <property type="entry name" value="Argonaute_N"/>
</dbReference>
<dbReference type="Gene3D" id="3.40.50.2300">
    <property type="match status" value="1"/>
</dbReference>
<dbReference type="Pfam" id="PF16486">
    <property type="entry name" value="ArgoN"/>
    <property type="match status" value="1"/>
</dbReference>
<dbReference type="InterPro" id="IPR012337">
    <property type="entry name" value="RNaseH-like_sf"/>
</dbReference>
<evidence type="ECO:0000256" key="2">
    <source>
        <dbReference type="SAM" id="MobiDB-lite"/>
    </source>
</evidence>
<evidence type="ECO:0000313" key="6">
    <source>
        <dbReference type="Proteomes" id="UP000837857"/>
    </source>
</evidence>
<dbReference type="Proteomes" id="UP000837857">
    <property type="component" value="Chromosome 9"/>
</dbReference>
<dbReference type="PROSITE" id="PS50821">
    <property type="entry name" value="PAZ"/>
    <property type="match status" value="1"/>
</dbReference>
<evidence type="ECO:0000313" key="5">
    <source>
        <dbReference type="EMBL" id="CAH2076758.1"/>
    </source>
</evidence>
<dbReference type="SUPFAM" id="SSF53098">
    <property type="entry name" value="Ribonuclease H-like"/>
    <property type="match status" value="1"/>
</dbReference>
<dbReference type="InterPro" id="IPR032472">
    <property type="entry name" value="ArgoL2"/>
</dbReference>
<feature type="compositionally biased region" description="Low complexity" evidence="2">
    <location>
        <begin position="146"/>
        <end position="159"/>
    </location>
</feature>
<dbReference type="PROSITE" id="PS50822">
    <property type="entry name" value="PIWI"/>
    <property type="match status" value="1"/>
</dbReference>